<gene>
    <name evidence="1" type="ORF">POPTR_001G425250</name>
</gene>
<evidence type="ECO:0000313" key="2">
    <source>
        <dbReference type="Proteomes" id="UP000006729"/>
    </source>
</evidence>
<protein>
    <submittedName>
        <fullName evidence="1">Uncharacterized protein</fullName>
    </submittedName>
</protein>
<dbReference type="Proteomes" id="UP000006729">
    <property type="component" value="Chromosome 1"/>
</dbReference>
<dbReference type="InParanoid" id="A0A3N7EF25"/>
<accession>A0A3N7EF25</accession>
<name>A0A3N7EF25_POPTR</name>
<keyword evidence="2" id="KW-1185">Reference proteome</keyword>
<sequence length="58" mass="6406">MMIGSLIILSCPNQARLVSCYMISRLVLRICFRLVGSNSNCFIGNGNTEDFDLSICVC</sequence>
<evidence type="ECO:0000313" key="1">
    <source>
        <dbReference type="EMBL" id="RQO86046.1"/>
    </source>
</evidence>
<reference evidence="1 2" key="1">
    <citation type="journal article" date="2006" name="Science">
        <title>The genome of black cottonwood, Populus trichocarpa (Torr. &amp; Gray).</title>
        <authorList>
            <person name="Tuskan G.A."/>
            <person name="Difazio S."/>
            <person name="Jansson S."/>
            <person name="Bohlmann J."/>
            <person name="Grigoriev I."/>
            <person name="Hellsten U."/>
            <person name="Putnam N."/>
            <person name="Ralph S."/>
            <person name="Rombauts S."/>
            <person name="Salamov A."/>
            <person name="Schein J."/>
            <person name="Sterck L."/>
            <person name="Aerts A."/>
            <person name="Bhalerao R.R."/>
            <person name="Bhalerao R.P."/>
            <person name="Blaudez D."/>
            <person name="Boerjan W."/>
            <person name="Brun A."/>
            <person name="Brunner A."/>
            <person name="Busov V."/>
            <person name="Campbell M."/>
            <person name="Carlson J."/>
            <person name="Chalot M."/>
            <person name="Chapman J."/>
            <person name="Chen G.L."/>
            <person name="Cooper D."/>
            <person name="Coutinho P.M."/>
            <person name="Couturier J."/>
            <person name="Covert S."/>
            <person name="Cronk Q."/>
            <person name="Cunningham R."/>
            <person name="Davis J."/>
            <person name="Degroeve S."/>
            <person name="Dejardin A."/>
            <person name="Depamphilis C."/>
            <person name="Detter J."/>
            <person name="Dirks B."/>
            <person name="Dubchak I."/>
            <person name="Duplessis S."/>
            <person name="Ehlting J."/>
            <person name="Ellis B."/>
            <person name="Gendler K."/>
            <person name="Goodstein D."/>
            <person name="Gribskov M."/>
            <person name="Grimwood J."/>
            <person name="Groover A."/>
            <person name="Gunter L."/>
            <person name="Hamberger B."/>
            <person name="Heinze B."/>
            <person name="Helariutta Y."/>
            <person name="Henrissat B."/>
            <person name="Holligan D."/>
            <person name="Holt R."/>
            <person name="Huang W."/>
            <person name="Islam-Faridi N."/>
            <person name="Jones S."/>
            <person name="Jones-Rhoades M."/>
            <person name="Jorgensen R."/>
            <person name="Joshi C."/>
            <person name="Kangasjarvi J."/>
            <person name="Karlsson J."/>
            <person name="Kelleher C."/>
            <person name="Kirkpatrick R."/>
            <person name="Kirst M."/>
            <person name="Kohler A."/>
            <person name="Kalluri U."/>
            <person name="Larimer F."/>
            <person name="Leebens-Mack J."/>
            <person name="Leple J.C."/>
            <person name="Locascio P."/>
            <person name="Lou Y."/>
            <person name="Lucas S."/>
            <person name="Martin F."/>
            <person name="Montanini B."/>
            <person name="Napoli C."/>
            <person name="Nelson D.R."/>
            <person name="Nelson C."/>
            <person name="Nieminen K."/>
            <person name="Nilsson O."/>
            <person name="Pereda V."/>
            <person name="Peter G."/>
            <person name="Philippe R."/>
            <person name="Pilate G."/>
            <person name="Poliakov A."/>
            <person name="Razumovskaya J."/>
            <person name="Richardson P."/>
            <person name="Rinaldi C."/>
            <person name="Ritland K."/>
            <person name="Rouze P."/>
            <person name="Ryaboy D."/>
            <person name="Schmutz J."/>
            <person name="Schrader J."/>
            <person name="Segerman B."/>
            <person name="Shin H."/>
            <person name="Siddiqui A."/>
            <person name="Sterky F."/>
            <person name="Terry A."/>
            <person name="Tsai C.J."/>
            <person name="Uberbacher E."/>
            <person name="Unneberg P."/>
            <person name="Vahala J."/>
            <person name="Wall K."/>
            <person name="Wessler S."/>
            <person name="Yang G."/>
            <person name="Yin T."/>
            <person name="Douglas C."/>
            <person name="Marra M."/>
            <person name="Sandberg G."/>
            <person name="Van de Peer Y."/>
            <person name="Rokhsar D."/>
        </authorList>
    </citation>
    <scope>NUCLEOTIDE SEQUENCE [LARGE SCALE GENOMIC DNA]</scope>
    <source>
        <strain evidence="2">cv. Nisqually</strain>
    </source>
</reference>
<proteinExistence type="predicted"/>
<dbReference type="AlphaFoldDB" id="A0A3N7EF25"/>
<organism evidence="1 2">
    <name type="scientific">Populus trichocarpa</name>
    <name type="common">Western balsam poplar</name>
    <name type="synonym">Populus balsamifera subsp. trichocarpa</name>
    <dbReference type="NCBI Taxonomy" id="3694"/>
    <lineage>
        <taxon>Eukaryota</taxon>
        <taxon>Viridiplantae</taxon>
        <taxon>Streptophyta</taxon>
        <taxon>Embryophyta</taxon>
        <taxon>Tracheophyta</taxon>
        <taxon>Spermatophyta</taxon>
        <taxon>Magnoliopsida</taxon>
        <taxon>eudicotyledons</taxon>
        <taxon>Gunneridae</taxon>
        <taxon>Pentapetalae</taxon>
        <taxon>rosids</taxon>
        <taxon>fabids</taxon>
        <taxon>Malpighiales</taxon>
        <taxon>Salicaceae</taxon>
        <taxon>Saliceae</taxon>
        <taxon>Populus</taxon>
    </lineage>
</organism>
<dbReference type="EMBL" id="CM009290">
    <property type="protein sequence ID" value="RQO86046.1"/>
    <property type="molecule type" value="Genomic_DNA"/>
</dbReference>